<feature type="domain" description="Bacterial sugar transferase" evidence="3">
    <location>
        <begin position="8"/>
        <end position="202"/>
    </location>
</feature>
<dbReference type="RefSeq" id="WP_103681175.1">
    <property type="nucleotide sequence ID" value="NZ_LPWH01000123.1"/>
</dbReference>
<evidence type="ECO:0000256" key="1">
    <source>
        <dbReference type="ARBA" id="ARBA00006464"/>
    </source>
</evidence>
<dbReference type="Proteomes" id="UP000237350">
    <property type="component" value="Unassembled WGS sequence"/>
</dbReference>
<evidence type="ECO:0000256" key="2">
    <source>
        <dbReference type="SAM" id="Phobius"/>
    </source>
</evidence>
<dbReference type="PANTHER" id="PTHR30576:SF20">
    <property type="entry name" value="QUINOVOSAMINEPHOSPHOTRANSFERAE-RELATED"/>
    <property type="match status" value="1"/>
</dbReference>
<evidence type="ECO:0000313" key="5">
    <source>
        <dbReference type="Proteomes" id="UP000237350"/>
    </source>
</evidence>
<evidence type="ECO:0000259" key="3">
    <source>
        <dbReference type="Pfam" id="PF02397"/>
    </source>
</evidence>
<comment type="similarity">
    <text evidence="1">Belongs to the bacterial sugar transferase family.</text>
</comment>
<comment type="caution">
    <text evidence="4">The sequence shown here is derived from an EMBL/GenBank/DDBJ whole genome shotgun (WGS) entry which is preliminary data.</text>
</comment>
<protein>
    <recommendedName>
        <fullName evidence="3">Bacterial sugar transferase domain-containing protein</fullName>
    </recommendedName>
</protein>
<feature type="transmembrane region" description="Helical" evidence="2">
    <location>
        <begin position="20"/>
        <end position="44"/>
    </location>
</feature>
<dbReference type="OrthoDB" id="9808602at2"/>
<keyword evidence="2" id="KW-0472">Membrane</keyword>
<keyword evidence="2" id="KW-0812">Transmembrane</keyword>
<gene>
    <name evidence="4" type="ORF">AU468_13455</name>
</gene>
<dbReference type="InterPro" id="IPR003362">
    <property type="entry name" value="Bact_transf"/>
</dbReference>
<name>A0A2S4JFL5_9SPIO</name>
<keyword evidence="2" id="KW-1133">Transmembrane helix</keyword>
<evidence type="ECO:0000313" key="4">
    <source>
        <dbReference type="EMBL" id="POQ98358.1"/>
    </source>
</evidence>
<accession>A0A2S4JFL5</accession>
<sequence>MTFYVCIKRVGDILLSLTAIFILSPVLLVSALLLLCTGEHLVLYRQRRVGKNYRPFNIYKFVTMRSDSEKSGTITAKNDPRVLPVGRVLRKTKINELPQLFNILFGHMSVVGPRPLVRSEVDMYPEDLRQIVYADNQPGLTGMGSLFFRNEDDLLAATGKEPATAYREDIMPIKGALEAWYRDHKGFVVDCKIVVLTAWAVLHPGSAPVIESFRNAPGFPEKELTDYRTLLARTE</sequence>
<reference evidence="5" key="1">
    <citation type="submission" date="2015-12" db="EMBL/GenBank/DDBJ databases">
        <authorList>
            <person name="Lodha T.D."/>
            <person name="Chintalapati S."/>
            <person name="Chintalapati V.R."/>
            <person name="Sravanthi T."/>
        </authorList>
    </citation>
    <scope>NUCLEOTIDE SEQUENCE [LARGE SCALE GENOMIC DNA]</scope>
    <source>
        <strain evidence="5">JC133</strain>
    </source>
</reference>
<dbReference type="Pfam" id="PF02397">
    <property type="entry name" value="Bac_transf"/>
    <property type="match status" value="1"/>
</dbReference>
<keyword evidence="5" id="KW-1185">Reference proteome</keyword>
<proteinExistence type="inferred from homology"/>
<dbReference type="PANTHER" id="PTHR30576">
    <property type="entry name" value="COLANIC BIOSYNTHESIS UDP-GLUCOSE LIPID CARRIER TRANSFERASE"/>
    <property type="match status" value="1"/>
</dbReference>
<organism evidence="4 5">
    <name type="scientific">Alkalispirochaeta sphaeroplastigenens</name>
    <dbReference type="NCBI Taxonomy" id="1187066"/>
    <lineage>
        <taxon>Bacteria</taxon>
        <taxon>Pseudomonadati</taxon>
        <taxon>Spirochaetota</taxon>
        <taxon>Spirochaetia</taxon>
        <taxon>Spirochaetales</taxon>
        <taxon>Spirochaetaceae</taxon>
        <taxon>Alkalispirochaeta</taxon>
    </lineage>
</organism>
<dbReference type="GO" id="GO:0016780">
    <property type="term" value="F:phosphotransferase activity, for other substituted phosphate groups"/>
    <property type="evidence" value="ECO:0007669"/>
    <property type="project" value="TreeGrafter"/>
</dbReference>
<dbReference type="EMBL" id="LPWH01000123">
    <property type="protein sequence ID" value="POQ98358.1"/>
    <property type="molecule type" value="Genomic_DNA"/>
</dbReference>
<dbReference type="AlphaFoldDB" id="A0A2S4JFL5"/>